<dbReference type="InterPro" id="IPR030048">
    <property type="entry name" value="SurE"/>
</dbReference>
<dbReference type="EMBL" id="JAAAPU010000043">
    <property type="protein sequence ID" value="KAF4205383.1"/>
    <property type="molecule type" value="Genomic_DNA"/>
</dbReference>
<keyword evidence="2" id="KW-0479">Metal-binding</keyword>
<comment type="caution">
    <text evidence="7">The sequence shown here is derived from an EMBL/GenBank/DDBJ whole genome shotgun (WGS) entry which is preliminary data.</text>
</comment>
<evidence type="ECO:0000313" key="7">
    <source>
        <dbReference type="EMBL" id="KAF4205383.1"/>
    </source>
</evidence>
<feature type="compositionally biased region" description="Polar residues" evidence="4">
    <location>
        <begin position="51"/>
        <end position="68"/>
    </location>
</feature>
<protein>
    <recommendedName>
        <fullName evidence="6">Survival protein SurE-like phosphatase/nucleotidase domain-containing protein</fullName>
    </recommendedName>
</protein>
<evidence type="ECO:0000259" key="6">
    <source>
        <dbReference type="Pfam" id="PF01975"/>
    </source>
</evidence>
<feature type="chain" id="PRO_5042958717" description="Survival protein SurE-like phosphatase/nucleotidase domain-containing protein" evidence="5">
    <location>
        <begin position="16"/>
        <end position="547"/>
    </location>
</feature>
<dbReference type="GO" id="GO:0008252">
    <property type="term" value="F:nucleotidase activity"/>
    <property type="evidence" value="ECO:0007669"/>
    <property type="project" value="InterPro"/>
</dbReference>
<keyword evidence="3" id="KW-0378">Hydrolase</keyword>
<reference evidence="7" key="2">
    <citation type="submission" date="2020-04" db="EMBL/GenBank/DDBJ databases">
        <authorList>
            <person name="Santos R.A.C."/>
            <person name="Steenwyk J.L."/>
            <person name="Rivero-Menendez O."/>
            <person name="Mead M.E."/>
            <person name="Silva L.P."/>
            <person name="Bastos R.W."/>
            <person name="Alastruey-Izquierdo A."/>
            <person name="Goldman G.H."/>
            <person name="Rokas A."/>
        </authorList>
    </citation>
    <scope>NUCLEOTIDE SEQUENCE</scope>
    <source>
        <strain evidence="7">CNM-CM8927</strain>
    </source>
</reference>
<dbReference type="Pfam" id="PF01975">
    <property type="entry name" value="SurE"/>
    <property type="match status" value="1"/>
</dbReference>
<dbReference type="Gene3D" id="3.40.1210.10">
    <property type="entry name" value="Survival protein SurE-like phosphatase/nucleotidase"/>
    <property type="match status" value="1"/>
</dbReference>
<dbReference type="AlphaFoldDB" id="A0AAN5YQF4"/>
<accession>A0AAN5YQF4</accession>
<evidence type="ECO:0000256" key="1">
    <source>
        <dbReference type="ARBA" id="ARBA00011062"/>
    </source>
</evidence>
<feature type="signal peptide" evidence="5">
    <location>
        <begin position="1"/>
        <end position="15"/>
    </location>
</feature>
<sequence length="547" mass="59061">MHLLPLVLLPLTAQAINIVSSNDDGWAEINIRQFYKALSAAGHSVVVSAPAENQSGTGSSDKTPTTLTEPCEFNSCPSGSPATGFNASDPRLNYVNSYPVTSMKYGISTAAPPFFNGAPPALAVSGPNVGSNLGLAVYFSGTVGAAHYAAEAGIPAIAFSGSSGSPTAWNAAVPAYSQVYAQLATKVTNKIVASGTPYLPDQVWLNVNFPEVSSECATADDFKFVLSRIFSGIFSAHDVETCGSSRLPTESTVVGTDGCYVSISVGWSDKTDAAADVQAIVLDKLGDLLRPADFPGTVNIRTMFDKDNYVKWSDPPITVGDTFEDLHGQITYVAMHRESLGPDQRGQCGAVRNNVIEWSQDPNVIPALLAPAAPKVGVLEVKAKQLPELTLPRPLRSERNAYWALPGIMRILCLLREMGNPVDGGPRALRQKEQKAIKKKKANKMKIREMDSSNSKSNSTNNRSASNNDKNLEVIINKGGGFHLEAPRVNHPHALRQKDKRAIKKKKKAKMDSSIKKLRVEVDRLEKTVQTERAVHRDEIPHVHEVH</sequence>
<feature type="region of interest" description="Disordered" evidence="4">
    <location>
        <begin position="439"/>
        <end position="471"/>
    </location>
</feature>
<feature type="compositionally biased region" description="Low complexity" evidence="4">
    <location>
        <begin position="452"/>
        <end position="468"/>
    </location>
</feature>
<comment type="similarity">
    <text evidence="1">Belongs to the SurE nucleotidase family.</text>
</comment>
<evidence type="ECO:0000313" key="8">
    <source>
        <dbReference type="Proteomes" id="UP000649114"/>
    </source>
</evidence>
<feature type="region of interest" description="Disordered" evidence="4">
    <location>
        <begin position="495"/>
        <end position="514"/>
    </location>
</feature>
<feature type="region of interest" description="Disordered" evidence="4">
    <location>
        <begin position="51"/>
        <end position="74"/>
    </location>
</feature>
<evidence type="ECO:0000256" key="2">
    <source>
        <dbReference type="ARBA" id="ARBA00022723"/>
    </source>
</evidence>
<keyword evidence="5" id="KW-0732">Signal</keyword>
<gene>
    <name evidence="7" type="ORF">CNMCM8927_006253</name>
</gene>
<organism evidence="7 8">
    <name type="scientific">Aspergillus lentulus</name>
    <dbReference type="NCBI Taxonomy" id="293939"/>
    <lineage>
        <taxon>Eukaryota</taxon>
        <taxon>Fungi</taxon>
        <taxon>Dikarya</taxon>
        <taxon>Ascomycota</taxon>
        <taxon>Pezizomycotina</taxon>
        <taxon>Eurotiomycetes</taxon>
        <taxon>Eurotiomycetidae</taxon>
        <taxon>Eurotiales</taxon>
        <taxon>Aspergillaceae</taxon>
        <taxon>Aspergillus</taxon>
        <taxon>Aspergillus subgen. Fumigati</taxon>
    </lineage>
</organism>
<dbReference type="SUPFAM" id="SSF64167">
    <property type="entry name" value="SurE-like"/>
    <property type="match status" value="1"/>
</dbReference>
<dbReference type="Proteomes" id="UP000649114">
    <property type="component" value="Unassembled WGS sequence"/>
</dbReference>
<dbReference type="GO" id="GO:0046872">
    <property type="term" value="F:metal ion binding"/>
    <property type="evidence" value="ECO:0007669"/>
    <property type="project" value="UniProtKB-KW"/>
</dbReference>
<evidence type="ECO:0000256" key="4">
    <source>
        <dbReference type="SAM" id="MobiDB-lite"/>
    </source>
</evidence>
<feature type="domain" description="Survival protein SurE-like phosphatase/nucleotidase" evidence="6">
    <location>
        <begin position="18"/>
        <end position="215"/>
    </location>
</feature>
<reference evidence="7" key="1">
    <citation type="journal article" date="2020" name="bioRxiv">
        <title>Genomic and phenotypic heterogeneity of clinical isolates of the human pathogens Aspergillus fumigatus, Aspergillus lentulus and Aspergillus fumigatiaffinis.</title>
        <authorList>
            <person name="dos Santos R.A.C."/>
            <person name="Steenwyk J.L."/>
            <person name="Rivero-Menendez O."/>
            <person name="Mead M.E."/>
            <person name="Silva L.P."/>
            <person name="Bastos R.W."/>
            <person name="Alastruey-Izquierdo A."/>
            <person name="Goldman G.H."/>
            <person name="Rokas A."/>
        </authorList>
    </citation>
    <scope>NUCLEOTIDE SEQUENCE</scope>
    <source>
        <strain evidence="7">CNM-CM8927</strain>
    </source>
</reference>
<evidence type="ECO:0000256" key="3">
    <source>
        <dbReference type="ARBA" id="ARBA00022801"/>
    </source>
</evidence>
<name>A0AAN5YQF4_ASPLE</name>
<feature type="compositionally biased region" description="Basic residues" evidence="4">
    <location>
        <begin position="495"/>
        <end position="509"/>
    </location>
</feature>
<proteinExistence type="inferred from homology"/>
<dbReference type="PANTHER" id="PTHR30457:SF0">
    <property type="entry name" value="PHOSPHATASE, PUTATIVE (AFU_ORTHOLOGUE AFUA_4G01070)-RELATED"/>
    <property type="match status" value="1"/>
</dbReference>
<evidence type="ECO:0000256" key="5">
    <source>
        <dbReference type="SAM" id="SignalP"/>
    </source>
</evidence>
<dbReference type="InterPro" id="IPR036523">
    <property type="entry name" value="SurE-like_sf"/>
</dbReference>
<dbReference type="InterPro" id="IPR002828">
    <property type="entry name" value="SurE-like_Pase/nucleotidase"/>
</dbReference>
<dbReference type="PANTHER" id="PTHR30457">
    <property type="entry name" value="5'-NUCLEOTIDASE SURE"/>
    <property type="match status" value="1"/>
</dbReference>